<dbReference type="InterPro" id="IPR012312">
    <property type="entry name" value="Hemerythrin-like"/>
</dbReference>
<comment type="caution">
    <text evidence="2">The sequence shown here is derived from an EMBL/GenBank/DDBJ whole genome shotgun (WGS) entry which is preliminary data.</text>
</comment>
<dbReference type="Pfam" id="PF01814">
    <property type="entry name" value="Hemerythrin"/>
    <property type="match status" value="1"/>
</dbReference>
<dbReference type="EMBL" id="JAAGWF010000012">
    <property type="protein sequence ID" value="NEK58721.1"/>
    <property type="molecule type" value="Genomic_DNA"/>
</dbReference>
<reference evidence="2 3" key="1">
    <citation type="submission" date="2020-02" db="EMBL/GenBank/DDBJ databases">
        <title>Geodermatophilus sabuli CPCC 205279 I12A-02694.</title>
        <authorList>
            <person name="Jiang Z."/>
        </authorList>
    </citation>
    <scope>NUCLEOTIDE SEQUENCE [LARGE SCALE GENOMIC DNA]</scope>
    <source>
        <strain evidence="2 3">I12A-02694</strain>
    </source>
</reference>
<evidence type="ECO:0000313" key="3">
    <source>
        <dbReference type="Proteomes" id="UP000470246"/>
    </source>
</evidence>
<protein>
    <submittedName>
        <fullName evidence="2">Hemerythrin domain-containing protein</fullName>
    </submittedName>
</protein>
<feature type="domain" description="Hemerythrin-like" evidence="1">
    <location>
        <begin position="12"/>
        <end position="137"/>
    </location>
</feature>
<dbReference type="Proteomes" id="UP000470246">
    <property type="component" value="Unassembled WGS sequence"/>
</dbReference>
<dbReference type="Gene3D" id="1.20.120.520">
    <property type="entry name" value="nmb1532 protein domain like"/>
    <property type="match status" value="1"/>
</dbReference>
<dbReference type="CDD" id="cd12108">
    <property type="entry name" value="Hr-like"/>
    <property type="match status" value="1"/>
</dbReference>
<proteinExistence type="predicted"/>
<gene>
    <name evidence="2" type="ORF">GCU56_12665</name>
</gene>
<keyword evidence="3" id="KW-1185">Reference proteome</keyword>
<evidence type="ECO:0000313" key="2">
    <source>
        <dbReference type="EMBL" id="NEK58721.1"/>
    </source>
</evidence>
<evidence type="ECO:0000259" key="1">
    <source>
        <dbReference type="Pfam" id="PF01814"/>
    </source>
</evidence>
<dbReference type="AlphaFoldDB" id="A0A7K3W1G3"/>
<organism evidence="2 3">
    <name type="scientific">Geodermatophilus sabuli</name>
    <dbReference type="NCBI Taxonomy" id="1564158"/>
    <lineage>
        <taxon>Bacteria</taxon>
        <taxon>Bacillati</taxon>
        <taxon>Actinomycetota</taxon>
        <taxon>Actinomycetes</taxon>
        <taxon>Geodermatophilales</taxon>
        <taxon>Geodermatophilaceae</taxon>
        <taxon>Geodermatophilus</taxon>
    </lineage>
</organism>
<name>A0A7K3W1G3_9ACTN</name>
<sequence length="216" mass="23944">MSAPMTMNRVIHAAVRRDLDRLDAALGQVADGDRTRARDLERAFANLRRELTHHHEGEDTHIWPMAATVGIDRGLLEAMESEHSAMADALAETAGAMTAFAASGSAADAATARASVVRTRAVVERHLSHEETELEPELSRHFETPAWKAVEKKLSRQPPGVAGRFFAWVTDGMSDEHRAFLRRTVPSPVVTVLARTFGRRYYKDVAPTWRAQVPRA</sequence>
<dbReference type="RefSeq" id="WP_163482101.1">
    <property type="nucleotide sequence ID" value="NZ_JAAGWF010000012.1"/>
</dbReference>
<accession>A0A7K3W1G3</accession>